<dbReference type="Gene3D" id="3.20.20.105">
    <property type="entry name" value="Queuine tRNA-ribosyltransferase-like"/>
    <property type="match status" value="1"/>
</dbReference>
<feature type="binding site" evidence="4">
    <location>
        <position position="202"/>
    </location>
    <ligand>
        <name>substrate</name>
    </ligand>
</feature>
<dbReference type="GO" id="GO:0008479">
    <property type="term" value="F:tRNA-guanosine(34) queuine transglycosylase activity"/>
    <property type="evidence" value="ECO:0007669"/>
    <property type="project" value="UniProtKB-UniRule"/>
</dbReference>
<accession>A0A1J4TRR1</accession>
<feature type="binding site" evidence="4">
    <location>
        <position position="356"/>
    </location>
    <ligand>
        <name>Zn(2+)</name>
        <dbReference type="ChEBI" id="CHEBI:29105"/>
    </ligand>
</feature>
<gene>
    <name evidence="4" type="primary">tgt</name>
    <name evidence="6" type="ORF">AUJ73_02865</name>
</gene>
<dbReference type="EC" id="2.4.2.29" evidence="4"/>
<comment type="catalytic activity">
    <reaction evidence="4">
        <text>7-aminomethyl-7-carbaguanine + guanosine(34) in tRNA = 7-aminomethyl-7-carbaguanosine(34) in tRNA + guanine</text>
        <dbReference type="Rhea" id="RHEA:24104"/>
        <dbReference type="Rhea" id="RHEA-COMP:10341"/>
        <dbReference type="Rhea" id="RHEA-COMP:10342"/>
        <dbReference type="ChEBI" id="CHEBI:16235"/>
        <dbReference type="ChEBI" id="CHEBI:58703"/>
        <dbReference type="ChEBI" id="CHEBI:74269"/>
        <dbReference type="ChEBI" id="CHEBI:82833"/>
        <dbReference type="EC" id="2.4.2.29"/>
    </reaction>
</comment>
<feature type="binding site" evidence="4">
    <location>
        <position position="161"/>
    </location>
    <ligand>
        <name>substrate</name>
    </ligand>
</feature>
<dbReference type="GO" id="GO:0008616">
    <property type="term" value="P:tRNA queuosine(34) biosynthetic process"/>
    <property type="evidence" value="ECO:0007669"/>
    <property type="project" value="UniProtKB-UniRule"/>
</dbReference>
<dbReference type="NCBIfam" id="TIGR00449">
    <property type="entry name" value="tgt_general"/>
    <property type="match status" value="1"/>
</dbReference>
<dbReference type="InterPro" id="IPR004803">
    <property type="entry name" value="TGT"/>
</dbReference>
<dbReference type="Pfam" id="PF01702">
    <property type="entry name" value="TGT"/>
    <property type="match status" value="1"/>
</dbReference>
<comment type="subunit">
    <text evidence="4">Homodimer. Within each dimer, one monomer is responsible for RNA recognition and catalysis, while the other monomer binds to the replacement base PreQ1.</text>
</comment>
<evidence type="ECO:0000313" key="7">
    <source>
        <dbReference type="Proteomes" id="UP000183120"/>
    </source>
</evidence>
<keyword evidence="4" id="KW-0862">Zinc</keyword>
<feature type="active site" description="Nucleophile" evidence="4">
    <location>
        <position position="281"/>
    </location>
</feature>
<dbReference type="PANTHER" id="PTHR46499:SF1">
    <property type="entry name" value="QUEUINE TRNA-RIBOSYLTRANSFERASE"/>
    <property type="match status" value="1"/>
</dbReference>
<comment type="function">
    <text evidence="4">Catalyzes the base-exchange of a guanine (G) residue with the queuine precursor 7-aminomethyl-7-deazaguanine (PreQ1) at position 34 (anticodon wobble position) in tRNAs with GU(N) anticodons (tRNA-Asp, -Asn, -His and -Tyr). Catalysis occurs through a double-displacement mechanism. The nucleophile active site attacks the C1' of nucleotide 34 to detach the guanine base from the RNA, forming a covalent enzyme-RNA intermediate. The proton acceptor active site deprotonates the incoming PreQ1, allowing a nucleophilic attack on the C1' of the ribose to form the product. After dissociation, two additional enzymatic reactions on the tRNA convert PreQ1 to queuine (Q), resulting in the hypermodified nucleoside queuosine (7-(((4,5-cis-dihydroxy-2-cyclopenten-1-yl)amino)methyl)-7-deazaguanosine).</text>
</comment>
<dbReference type="SUPFAM" id="SSF51713">
    <property type="entry name" value="tRNA-guanine transglycosylase"/>
    <property type="match status" value="1"/>
</dbReference>
<keyword evidence="4" id="KW-0671">Queuosine biosynthesis</keyword>
<feature type="binding site" evidence="4">
    <location>
        <position position="327"/>
    </location>
    <ligand>
        <name>Zn(2+)</name>
        <dbReference type="ChEBI" id="CHEBI:29105"/>
    </ligand>
</feature>
<dbReference type="NCBIfam" id="TIGR00430">
    <property type="entry name" value="Q_tRNA_tgt"/>
    <property type="match status" value="1"/>
</dbReference>
<name>A0A1J4TRR1_9BACT</name>
<reference evidence="6 7" key="1">
    <citation type="journal article" date="2016" name="Environ. Microbiol.">
        <title>Genomic resolution of a cold subsurface aquifer community provides metabolic insights for novel microbes adapted to high CO concentrations.</title>
        <authorList>
            <person name="Probst A.J."/>
            <person name="Castelle C.J."/>
            <person name="Singh A."/>
            <person name="Brown C.T."/>
            <person name="Anantharaman K."/>
            <person name="Sharon I."/>
            <person name="Hug L.A."/>
            <person name="Burstein D."/>
            <person name="Emerson J.B."/>
            <person name="Thomas B.C."/>
            <person name="Banfield J.F."/>
        </authorList>
    </citation>
    <scope>NUCLEOTIDE SEQUENCE [LARGE SCALE GENOMIC DNA]</scope>
    <source>
        <strain evidence="6">CG1_02_37_22</strain>
    </source>
</reference>
<sequence length="387" mass="44210">MSNQIFKVTSYDKKTNARRGIIFTNHGLIQTPAFVPVGTAATVKSLTPSEIKDCNIDVFFVNTYHMLFRPGLEVIKKYKNLHEFMNWKGPLMTDSGGFQAFSLGEHGPRNNPISQTDHLIQINDEGINCKSAWDGKNLFIGPQESIKAQKILGADILMSFDECTFYPITKKRALKALERTHKWARICLKQRLINQLLYGIVQGSVFHDLRMQSAKFISELPFAGFAIGSVANSKEPREKVFQVLDWTLPILLSYLKPIHFLGIGEIEDIFISVSKGIDSLDCVTPTRLARMGWIFNKEAGLKNKFRYDIGRSEYIGNKTSLEKGCKCFTCNNFTKGYLNHLFRCRELLYYRLATIHNLNFFGNLMKKIRQSISEGIFTDLKDNWLYG</sequence>
<dbReference type="GO" id="GO:0005737">
    <property type="term" value="C:cytoplasm"/>
    <property type="evidence" value="ECO:0007669"/>
    <property type="project" value="TreeGrafter"/>
</dbReference>
<comment type="caution">
    <text evidence="4">Lacks conserved residue(s) required for the propagation of feature annotation.</text>
</comment>
<comment type="cofactor">
    <cofactor evidence="4">
        <name>Zn(2+)</name>
        <dbReference type="ChEBI" id="CHEBI:29105"/>
    </cofactor>
    <text evidence="4">Binds 1 zinc ion per subunit.</text>
</comment>
<feature type="active site" description="Proton acceptor" evidence="4">
    <location>
        <position position="94"/>
    </location>
</feature>
<keyword evidence="1 4" id="KW-0328">Glycosyltransferase</keyword>
<dbReference type="AlphaFoldDB" id="A0A1J4TRR1"/>
<dbReference type="UniPathway" id="UPA00392"/>
<dbReference type="EMBL" id="MNUY01000046">
    <property type="protein sequence ID" value="OIO13929.1"/>
    <property type="molecule type" value="Genomic_DNA"/>
</dbReference>
<comment type="pathway">
    <text evidence="4">tRNA modification; tRNA-queuosine biosynthesis.</text>
</comment>
<feature type="domain" description="tRNA-guanine(15) transglycosylase-like" evidence="5">
    <location>
        <begin position="15"/>
        <end position="385"/>
    </location>
</feature>
<comment type="similarity">
    <text evidence="4">Belongs to the queuine tRNA-ribosyltransferase family.</text>
</comment>
<evidence type="ECO:0000256" key="3">
    <source>
        <dbReference type="ARBA" id="ARBA00022694"/>
    </source>
</evidence>
<feature type="binding site" evidence="4">
    <location>
        <position position="325"/>
    </location>
    <ligand>
        <name>Zn(2+)</name>
        <dbReference type="ChEBI" id="CHEBI:29105"/>
    </ligand>
</feature>
<keyword evidence="2 4" id="KW-0808">Transferase</keyword>
<feature type="region of interest" description="RNA binding" evidence="4">
    <location>
        <begin position="262"/>
        <end position="268"/>
    </location>
</feature>
<comment type="caution">
    <text evidence="6">The sequence shown here is derived from an EMBL/GenBank/DDBJ whole genome shotgun (WGS) entry which is preliminary data.</text>
</comment>
<feature type="region of interest" description="RNA binding; important for wobble base 34 recognition" evidence="4">
    <location>
        <begin position="286"/>
        <end position="290"/>
    </location>
</feature>
<dbReference type="InterPro" id="IPR050076">
    <property type="entry name" value="ArchSynthase1/Queuine_TRR"/>
</dbReference>
<keyword evidence="4" id="KW-0479">Metal-binding</keyword>
<dbReference type="InterPro" id="IPR036511">
    <property type="entry name" value="TGT-like_sf"/>
</dbReference>
<organism evidence="6 7">
    <name type="scientific">Candidatus Gottesmanbacteria bacterium CG1_02_37_22</name>
    <dbReference type="NCBI Taxonomy" id="1805209"/>
    <lineage>
        <taxon>Bacteria</taxon>
        <taxon>Candidatus Gottesmaniibacteriota</taxon>
    </lineage>
</organism>
<evidence type="ECO:0000259" key="5">
    <source>
        <dbReference type="Pfam" id="PF01702"/>
    </source>
</evidence>
<protein>
    <recommendedName>
        <fullName evidence="4">Queuine tRNA-ribosyltransferase</fullName>
        <ecNumber evidence="4">2.4.2.29</ecNumber>
    </recommendedName>
    <alternativeName>
        <fullName evidence="4">Guanine insertion enzyme</fullName>
    </alternativeName>
    <alternativeName>
        <fullName evidence="4">tRNA-guanine transglycosylase</fullName>
    </alternativeName>
</protein>
<keyword evidence="3 4" id="KW-0819">tRNA processing</keyword>
<proteinExistence type="inferred from homology"/>
<evidence type="ECO:0000256" key="4">
    <source>
        <dbReference type="HAMAP-Rule" id="MF_00168"/>
    </source>
</evidence>
<dbReference type="InterPro" id="IPR002616">
    <property type="entry name" value="tRNA_ribo_trans-like"/>
</dbReference>
<evidence type="ECO:0000256" key="1">
    <source>
        <dbReference type="ARBA" id="ARBA00022676"/>
    </source>
</evidence>
<evidence type="ECO:0000256" key="2">
    <source>
        <dbReference type="ARBA" id="ARBA00022679"/>
    </source>
</evidence>
<dbReference type="HAMAP" id="MF_00168">
    <property type="entry name" value="Q_tRNA_Tgt"/>
    <property type="match status" value="1"/>
</dbReference>
<dbReference type="Proteomes" id="UP000183120">
    <property type="component" value="Unassembled WGS sequence"/>
</dbReference>
<evidence type="ECO:0000313" key="6">
    <source>
        <dbReference type="EMBL" id="OIO13929.1"/>
    </source>
</evidence>
<feature type="binding site" evidence="4">
    <location>
        <begin position="94"/>
        <end position="98"/>
    </location>
    <ligand>
        <name>substrate</name>
    </ligand>
</feature>
<dbReference type="PANTHER" id="PTHR46499">
    <property type="entry name" value="QUEUINE TRNA-RIBOSYLTRANSFERASE"/>
    <property type="match status" value="1"/>
</dbReference>
<dbReference type="STRING" id="1805209.AUJ73_02865"/>
<dbReference type="GO" id="GO:0046872">
    <property type="term" value="F:metal ion binding"/>
    <property type="evidence" value="ECO:0007669"/>
    <property type="project" value="UniProtKB-KW"/>
</dbReference>
<feature type="binding site" evidence="4">
    <location>
        <position position="330"/>
    </location>
    <ligand>
        <name>Zn(2+)</name>
        <dbReference type="ChEBI" id="CHEBI:29105"/>
    </ligand>
</feature>